<sequence length="114" mass="12613">MALSEKEQRLLEQLEAALAAEDPKFASTLRGSSHRTLHRRRAALAGLGFLAGVAALVAGMQVAWWLSVLGFIVMFAFTIVALSAWRHVDTGGRHEGIRPDKAFTDRPQRPDDRF</sequence>
<feature type="transmembrane region" description="Helical" evidence="2">
    <location>
        <begin position="42"/>
        <end position="58"/>
    </location>
</feature>
<proteinExistence type="predicted"/>
<organism evidence="3 4">
    <name type="scientific">Propioniciclava soli</name>
    <dbReference type="NCBI Taxonomy" id="2775081"/>
    <lineage>
        <taxon>Bacteria</taxon>
        <taxon>Bacillati</taxon>
        <taxon>Actinomycetota</taxon>
        <taxon>Actinomycetes</taxon>
        <taxon>Propionibacteriales</taxon>
        <taxon>Propionibacteriaceae</taxon>
        <taxon>Propioniciclava</taxon>
    </lineage>
</organism>
<reference evidence="3 4" key="1">
    <citation type="journal article" date="2023" name="Environ Microbiome">
        <title>A coral-associated actinobacterium mitigates coral bleaching under heat stress.</title>
        <authorList>
            <person name="Li J."/>
            <person name="Zou Y."/>
            <person name="Li Q."/>
            <person name="Zhang J."/>
            <person name="Bourne D.G."/>
            <person name="Lyu Y."/>
            <person name="Liu C."/>
            <person name="Zhang S."/>
        </authorList>
    </citation>
    <scope>NUCLEOTIDE SEQUENCE [LARGE SCALE GENOMIC DNA]</scope>
    <source>
        <strain evidence="3 4">SCSIO 13291</strain>
    </source>
</reference>
<evidence type="ECO:0000313" key="4">
    <source>
        <dbReference type="Proteomes" id="UP001434337"/>
    </source>
</evidence>
<dbReference type="Proteomes" id="UP001434337">
    <property type="component" value="Chromosome"/>
</dbReference>
<accession>A0ABZ3C4M6</accession>
<feature type="transmembrane region" description="Helical" evidence="2">
    <location>
        <begin position="64"/>
        <end position="85"/>
    </location>
</feature>
<dbReference type="RefSeq" id="WP_342371992.1">
    <property type="nucleotide sequence ID" value="NZ_CP115965.1"/>
</dbReference>
<keyword evidence="2" id="KW-1133">Transmembrane helix</keyword>
<dbReference type="EMBL" id="CP115965">
    <property type="protein sequence ID" value="WZW97683.1"/>
    <property type="molecule type" value="Genomic_DNA"/>
</dbReference>
<evidence type="ECO:0000313" key="3">
    <source>
        <dbReference type="EMBL" id="WZW97683.1"/>
    </source>
</evidence>
<protein>
    <submittedName>
        <fullName evidence="3">DUF3040 domain-containing protein</fullName>
    </submittedName>
</protein>
<dbReference type="Pfam" id="PF11239">
    <property type="entry name" value="DUF3040"/>
    <property type="match status" value="1"/>
</dbReference>
<dbReference type="InterPro" id="IPR021401">
    <property type="entry name" value="DUF3040"/>
</dbReference>
<keyword evidence="2" id="KW-0812">Transmembrane</keyword>
<evidence type="ECO:0000256" key="2">
    <source>
        <dbReference type="SAM" id="Phobius"/>
    </source>
</evidence>
<name>A0ABZ3C4M6_9ACTN</name>
<keyword evidence="4" id="KW-1185">Reference proteome</keyword>
<feature type="region of interest" description="Disordered" evidence="1">
    <location>
        <begin position="90"/>
        <end position="114"/>
    </location>
</feature>
<keyword evidence="2" id="KW-0472">Membrane</keyword>
<evidence type="ECO:0000256" key="1">
    <source>
        <dbReference type="SAM" id="MobiDB-lite"/>
    </source>
</evidence>
<gene>
    <name evidence="3" type="ORF">PCC79_12340</name>
</gene>